<evidence type="ECO:0000256" key="4">
    <source>
        <dbReference type="ARBA" id="ARBA00023317"/>
    </source>
</evidence>
<accession>A0A318EGA4</accession>
<keyword evidence="3" id="KW-0456">Lyase</keyword>
<sequence>MKSVDRNGYEIKQNETQNQMLGFLYQNKIGRIILSQLVKPWVSKAMGILLNLSVSKWLIGSFVKKNDIDLSEYEDRKYRSYNDFFTRKIKEGHRKIDEQPEHLIAPCDSKLSVYSISADARFKIKDTLYTMESLLRSKKLATHYEGGLLLIFRLTVDDYHRFCYTDNGVKTKNYKIPGVYHTVNPLANDVIPIYKENTREFSIIKSENFGNILTMEVGALLVGRIVNYHEKANVRRGEEKGKFEFGGSTIILCLEKGRVIIDEDILANSLNGVETVVKMGEKIGIA</sequence>
<dbReference type="RefSeq" id="WP_110292049.1">
    <property type="nucleotide sequence ID" value="NZ_QICS01000022.1"/>
</dbReference>
<name>A0A318EGA4_9FIRM</name>
<keyword evidence="1" id="KW-0210">Decarboxylase</keyword>
<dbReference type="GO" id="GO:0008654">
    <property type="term" value="P:phospholipid biosynthetic process"/>
    <property type="evidence" value="ECO:0007669"/>
    <property type="project" value="InterPro"/>
</dbReference>
<dbReference type="AlphaFoldDB" id="A0A318EGA4"/>
<dbReference type="Proteomes" id="UP000247523">
    <property type="component" value="Unassembled WGS sequence"/>
</dbReference>
<protein>
    <submittedName>
        <fullName evidence="5">Phosphatidylserine decarboxylase</fullName>
    </submittedName>
</protein>
<dbReference type="Pfam" id="PF02666">
    <property type="entry name" value="PS_Dcarbxylase"/>
    <property type="match status" value="1"/>
</dbReference>
<evidence type="ECO:0000313" key="6">
    <source>
        <dbReference type="Proteomes" id="UP000247523"/>
    </source>
</evidence>
<evidence type="ECO:0000256" key="2">
    <source>
        <dbReference type="ARBA" id="ARBA00023145"/>
    </source>
</evidence>
<dbReference type="InterPro" id="IPR003817">
    <property type="entry name" value="PS_Dcarbxylase"/>
</dbReference>
<proteinExistence type="predicted"/>
<keyword evidence="2" id="KW-0865">Zymogen</keyword>
<reference evidence="5 6" key="1">
    <citation type="submission" date="2018-05" db="EMBL/GenBank/DDBJ databases">
        <title>Genomic Encyclopedia of Type Strains, Phase IV (KMG-IV): sequencing the most valuable type-strain genomes for metagenomic binning, comparative biology and taxonomic classification.</title>
        <authorList>
            <person name="Goeker M."/>
        </authorList>
    </citation>
    <scope>NUCLEOTIDE SEQUENCE [LARGE SCALE GENOMIC DNA]</scope>
    <source>
        <strain evidence="5 6">DSM 28816</strain>
    </source>
</reference>
<evidence type="ECO:0000256" key="1">
    <source>
        <dbReference type="ARBA" id="ARBA00022793"/>
    </source>
</evidence>
<gene>
    <name evidence="5" type="ORF">C8E03_12217</name>
</gene>
<organism evidence="5 6">
    <name type="scientific">Lachnotalea glycerini</name>
    <dbReference type="NCBI Taxonomy" id="1763509"/>
    <lineage>
        <taxon>Bacteria</taxon>
        <taxon>Bacillati</taxon>
        <taxon>Bacillota</taxon>
        <taxon>Clostridia</taxon>
        <taxon>Lachnospirales</taxon>
        <taxon>Lachnospiraceae</taxon>
        <taxon>Lachnotalea</taxon>
    </lineage>
</organism>
<dbReference type="EMBL" id="QICS01000022">
    <property type="protein sequence ID" value="PXV84759.1"/>
    <property type="molecule type" value="Genomic_DNA"/>
</dbReference>
<comment type="caution">
    <text evidence="5">The sequence shown here is derived from an EMBL/GenBank/DDBJ whole genome shotgun (WGS) entry which is preliminary data.</text>
</comment>
<evidence type="ECO:0000256" key="3">
    <source>
        <dbReference type="ARBA" id="ARBA00023239"/>
    </source>
</evidence>
<evidence type="ECO:0000313" key="5">
    <source>
        <dbReference type="EMBL" id="PXV84759.1"/>
    </source>
</evidence>
<dbReference type="GO" id="GO:0004609">
    <property type="term" value="F:phosphatidylserine decarboxylase activity"/>
    <property type="evidence" value="ECO:0007669"/>
    <property type="project" value="InterPro"/>
</dbReference>
<keyword evidence="4" id="KW-0670">Pyruvate</keyword>
<dbReference type="PANTHER" id="PTHR10067:SF17">
    <property type="entry name" value="PHOSPHATIDYLSERINE DECARBOXYLASE PROENZYME 2"/>
    <property type="match status" value="1"/>
</dbReference>
<dbReference type="PANTHER" id="PTHR10067">
    <property type="entry name" value="PHOSPHATIDYLSERINE DECARBOXYLASE"/>
    <property type="match status" value="1"/>
</dbReference>